<evidence type="ECO:0000256" key="2">
    <source>
        <dbReference type="ARBA" id="ARBA00022801"/>
    </source>
</evidence>
<feature type="compositionally biased region" description="Polar residues" evidence="5">
    <location>
        <begin position="26"/>
        <end position="47"/>
    </location>
</feature>
<dbReference type="EMBL" id="JBGCUC010000089">
    <property type="protein sequence ID" value="MFG6079003.1"/>
    <property type="molecule type" value="Genomic_DNA"/>
</dbReference>
<evidence type="ECO:0000256" key="1">
    <source>
        <dbReference type="ARBA" id="ARBA00022670"/>
    </source>
</evidence>
<evidence type="ECO:0000313" key="8">
    <source>
        <dbReference type="Proteomes" id="UP001605250"/>
    </source>
</evidence>
<comment type="caution">
    <text evidence="7">The sequence shown here is derived from an EMBL/GenBank/DDBJ whole genome shotgun (WGS) entry which is preliminary data.</text>
</comment>
<evidence type="ECO:0000256" key="4">
    <source>
        <dbReference type="PROSITE-ProRule" id="PRU01240"/>
    </source>
</evidence>
<dbReference type="InterPro" id="IPR045051">
    <property type="entry name" value="SBT"/>
</dbReference>
<feature type="domain" description="Peptidase S8/S53" evidence="6">
    <location>
        <begin position="30"/>
        <end position="137"/>
    </location>
</feature>
<keyword evidence="8" id="KW-1185">Reference proteome</keyword>
<dbReference type="PROSITE" id="PS51892">
    <property type="entry name" value="SUBTILASE"/>
    <property type="match status" value="1"/>
</dbReference>
<feature type="non-terminal residue" evidence="7">
    <location>
        <position position="1"/>
    </location>
</feature>
<dbReference type="Proteomes" id="UP001605250">
    <property type="component" value="Unassembled WGS sequence"/>
</dbReference>
<keyword evidence="3" id="KW-0720">Serine protease</keyword>
<protein>
    <submittedName>
        <fullName evidence="7">S8 family serine peptidase</fullName>
    </submittedName>
</protein>
<dbReference type="PANTHER" id="PTHR10795">
    <property type="entry name" value="PROPROTEIN CONVERTASE SUBTILISIN/KEXIN"/>
    <property type="match status" value="1"/>
</dbReference>
<proteinExistence type="inferred from homology"/>
<dbReference type="Gene3D" id="3.40.50.200">
    <property type="entry name" value="Peptidase S8/S53 domain"/>
    <property type="match status" value="1"/>
</dbReference>
<dbReference type="SUPFAM" id="SSF52743">
    <property type="entry name" value="Subtilisin-like"/>
    <property type="match status" value="1"/>
</dbReference>
<sequence length="149" mass="15438">MSQTDGDAIRAALATGVGKVTFGSFGSAQTTGDEVNSSSSRGPSTPNFDIKPDVTAPGTNIMSTIPMYKADFPDAVYYEAYDRKTGTSMATPHIAGVAALVKQAKPGWNAFDVKVALSNTAKVLNKAKYDVFAQGAGRVNAYAAAHPSG</sequence>
<evidence type="ECO:0000256" key="5">
    <source>
        <dbReference type="SAM" id="MobiDB-lite"/>
    </source>
</evidence>
<dbReference type="Pfam" id="PF00082">
    <property type="entry name" value="Peptidase_S8"/>
    <property type="match status" value="1"/>
</dbReference>
<evidence type="ECO:0000259" key="6">
    <source>
        <dbReference type="Pfam" id="PF00082"/>
    </source>
</evidence>
<feature type="region of interest" description="Disordered" evidence="5">
    <location>
        <begin position="26"/>
        <end position="55"/>
    </location>
</feature>
<gene>
    <name evidence="7" type="ORF">AB3U87_22240</name>
</gene>
<dbReference type="PROSITE" id="PS00138">
    <property type="entry name" value="SUBTILASE_SER"/>
    <property type="match status" value="1"/>
</dbReference>
<dbReference type="RefSeq" id="WP_394150588.1">
    <property type="nucleotide sequence ID" value="NZ_JBGCUC010000089.1"/>
</dbReference>
<feature type="non-terminal residue" evidence="7">
    <location>
        <position position="149"/>
    </location>
</feature>
<comment type="caution">
    <text evidence="4">Lacks conserved residue(s) required for the propagation of feature annotation.</text>
</comment>
<organism evidence="7 8">
    <name type="scientific">Erwinia plantamica</name>
    <dbReference type="NCBI Taxonomy" id="3237104"/>
    <lineage>
        <taxon>Bacteria</taxon>
        <taxon>Pseudomonadati</taxon>
        <taxon>Pseudomonadota</taxon>
        <taxon>Gammaproteobacteria</taxon>
        <taxon>Enterobacterales</taxon>
        <taxon>Erwiniaceae</taxon>
        <taxon>Erwinia</taxon>
    </lineage>
</organism>
<accession>A0ABW7CSJ4</accession>
<keyword evidence="2" id="KW-0378">Hydrolase</keyword>
<dbReference type="InterPro" id="IPR036852">
    <property type="entry name" value="Peptidase_S8/S53_dom_sf"/>
</dbReference>
<dbReference type="InterPro" id="IPR023828">
    <property type="entry name" value="Peptidase_S8_Ser-AS"/>
</dbReference>
<name>A0ABW7CSJ4_9GAMM</name>
<dbReference type="InterPro" id="IPR000209">
    <property type="entry name" value="Peptidase_S8/S53_dom"/>
</dbReference>
<comment type="similarity">
    <text evidence="4">Belongs to the peptidase S8 family.</text>
</comment>
<keyword evidence="1" id="KW-0645">Protease</keyword>
<evidence type="ECO:0000313" key="7">
    <source>
        <dbReference type="EMBL" id="MFG6079003.1"/>
    </source>
</evidence>
<evidence type="ECO:0000256" key="3">
    <source>
        <dbReference type="ARBA" id="ARBA00022825"/>
    </source>
</evidence>
<reference evidence="7 8" key="1">
    <citation type="submission" date="2024-07" db="EMBL/GenBank/DDBJ databases">
        <title>Novel bacterial strain Erwinia sp. OPT-41 promoting growth of various crops.</title>
        <authorList>
            <person name="Egorshina A."/>
            <person name="Lukyantsev M.A."/>
            <person name="Golubev S.N."/>
            <person name="Muratova A.Y."/>
            <person name="Bulygina E.A."/>
        </authorList>
    </citation>
    <scope>NUCLEOTIDE SEQUENCE [LARGE SCALE GENOMIC DNA]</scope>
    <source>
        <strain evidence="7 8">OPT-41</strain>
    </source>
</reference>